<evidence type="ECO:0000256" key="8">
    <source>
        <dbReference type="ARBA" id="ARBA00049348"/>
    </source>
</evidence>
<evidence type="ECO:0000256" key="1">
    <source>
        <dbReference type="ARBA" id="ARBA00001286"/>
    </source>
</evidence>
<protein>
    <recommendedName>
        <fullName evidence="3">methylated-DNA--[protein]-cysteine S-methyltransferase</fullName>
        <ecNumber evidence="3">2.1.1.63</ecNumber>
    </recommendedName>
</protein>
<evidence type="ECO:0000256" key="7">
    <source>
        <dbReference type="ARBA" id="ARBA00023204"/>
    </source>
</evidence>
<dbReference type="InterPro" id="IPR036388">
    <property type="entry name" value="WH-like_DNA-bd_sf"/>
</dbReference>
<dbReference type="NCBIfam" id="TIGR00589">
    <property type="entry name" value="ogt"/>
    <property type="match status" value="1"/>
</dbReference>
<dbReference type="InterPro" id="IPR001497">
    <property type="entry name" value="MethylDNA_cys_MeTrfase_AS"/>
</dbReference>
<name>A0A448UXV6_9MICC</name>
<dbReference type="PANTHER" id="PTHR10815">
    <property type="entry name" value="METHYLATED-DNA--PROTEIN-CYSTEINE METHYLTRANSFERASE"/>
    <property type="match status" value="1"/>
</dbReference>
<dbReference type="SUPFAM" id="SSF53155">
    <property type="entry name" value="Methylated DNA-protein cysteine methyltransferase domain"/>
    <property type="match status" value="1"/>
</dbReference>
<dbReference type="STRING" id="762948.HMPREF0733_10963"/>
<dbReference type="InterPro" id="IPR036217">
    <property type="entry name" value="MethylDNA_cys_MeTrfase_DNAb"/>
</dbReference>
<organism evidence="10 11">
    <name type="scientific">Rothia dentocariosa</name>
    <dbReference type="NCBI Taxonomy" id="2047"/>
    <lineage>
        <taxon>Bacteria</taxon>
        <taxon>Bacillati</taxon>
        <taxon>Actinomycetota</taxon>
        <taxon>Actinomycetes</taxon>
        <taxon>Micrococcales</taxon>
        <taxon>Micrococcaceae</taxon>
        <taxon>Rothia</taxon>
    </lineage>
</organism>
<dbReference type="InterPro" id="IPR014048">
    <property type="entry name" value="MethylDNA_cys_MeTrfase_DNA-bd"/>
</dbReference>
<accession>A0A448UXV6</accession>
<dbReference type="GO" id="GO:0003908">
    <property type="term" value="F:methylated-DNA-[protein]-cysteine S-methyltransferase activity"/>
    <property type="evidence" value="ECO:0007669"/>
    <property type="project" value="UniProtKB-EC"/>
</dbReference>
<dbReference type="GO" id="GO:0032259">
    <property type="term" value="P:methylation"/>
    <property type="evidence" value="ECO:0007669"/>
    <property type="project" value="UniProtKB-KW"/>
</dbReference>
<dbReference type="CDD" id="cd06445">
    <property type="entry name" value="ATase"/>
    <property type="match status" value="1"/>
</dbReference>
<keyword evidence="6" id="KW-0227">DNA damage</keyword>
<dbReference type="Gene3D" id="1.10.10.10">
    <property type="entry name" value="Winged helix-like DNA-binding domain superfamily/Winged helix DNA-binding domain"/>
    <property type="match status" value="1"/>
</dbReference>
<evidence type="ECO:0000259" key="9">
    <source>
        <dbReference type="Pfam" id="PF01035"/>
    </source>
</evidence>
<evidence type="ECO:0000256" key="4">
    <source>
        <dbReference type="ARBA" id="ARBA00022603"/>
    </source>
</evidence>
<feature type="domain" description="Methylated-DNA-[protein]-cysteine S-methyltransferase DNA binding" evidence="9">
    <location>
        <begin position="66"/>
        <end position="144"/>
    </location>
</feature>
<comment type="catalytic activity">
    <reaction evidence="1">
        <text>a 4-O-methyl-thymidine in DNA + L-cysteinyl-[protein] = a thymidine in DNA + S-methyl-L-cysteinyl-[protein]</text>
        <dbReference type="Rhea" id="RHEA:53428"/>
        <dbReference type="Rhea" id="RHEA-COMP:10131"/>
        <dbReference type="Rhea" id="RHEA-COMP:10132"/>
        <dbReference type="Rhea" id="RHEA-COMP:13555"/>
        <dbReference type="Rhea" id="RHEA-COMP:13556"/>
        <dbReference type="ChEBI" id="CHEBI:29950"/>
        <dbReference type="ChEBI" id="CHEBI:82612"/>
        <dbReference type="ChEBI" id="CHEBI:137386"/>
        <dbReference type="ChEBI" id="CHEBI:137387"/>
        <dbReference type="EC" id="2.1.1.63"/>
    </reaction>
</comment>
<dbReference type="InterPro" id="IPR036631">
    <property type="entry name" value="MGMT_N_sf"/>
</dbReference>
<dbReference type="FunFam" id="1.10.10.10:FF:000214">
    <property type="entry name" value="Methylated-DNA--protein-cysteine methyltransferase"/>
    <property type="match status" value="1"/>
</dbReference>
<evidence type="ECO:0000256" key="5">
    <source>
        <dbReference type="ARBA" id="ARBA00022679"/>
    </source>
</evidence>
<comment type="similarity">
    <text evidence="2">Belongs to the MGMT family.</text>
</comment>
<comment type="catalytic activity">
    <reaction evidence="8">
        <text>a 6-O-methyl-2'-deoxyguanosine in DNA + L-cysteinyl-[protein] = S-methyl-L-cysteinyl-[protein] + a 2'-deoxyguanosine in DNA</text>
        <dbReference type="Rhea" id="RHEA:24000"/>
        <dbReference type="Rhea" id="RHEA-COMP:10131"/>
        <dbReference type="Rhea" id="RHEA-COMP:10132"/>
        <dbReference type="Rhea" id="RHEA-COMP:11367"/>
        <dbReference type="Rhea" id="RHEA-COMP:11368"/>
        <dbReference type="ChEBI" id="CHEBI:29950"/>
        <dbReference type="ChEBI" id="CHEBI:82612"/>
        <dbReference type="ChEBI" id="CHEBI:85445"/>
        <dbReference type="ChEBI" id="CHEBI:85448"/>
        <dbReference type="EC" id="2.1.1.63"/>
    </reaction>
</comment>
<dbReference type="Proteomes" id="UP000270988">
    <property type="component" value="Chromosome"/>
</dbReference>
<evidence type="ECO:0000256" key="6">
    <source>
        <dbReference type="ARBA" id="ARBA00022763"/>
    </source>
</evidence>
<keyword evidence="4" id="KW-0489">Methyltransferase</keyword>
<dbReference type="GO" id="GO:0006281">
    <property type="term" value="P:DNA repair"/>
    <property type="evidence" value="ECO:0007669"/>
    <property type="project" value="UniProtKB-KW"/>
</dbReference>
<evidence type="ECO:0000256" key="3">
    <source>
        <dbReference type="ARBA" id="ARBA00011918"/>
    </source>
</evidence>
<keyword evidence="5" id="KW-0808">Transferase</keyword>
<dbReference type="Pfam" id="PF01035">
    <property type="entry name" value="DNA_binding_1"/>
    <property type="match status" value="1"/>
</dbReference>
<dbReference type="PROSITE" id="PS00374">
    <property type="entry name" value="MGMT"/>
    <property type="match status" value="1"/>
</dbReference>
<dbReference type="Gene3D" id="3.30.160.70">
    <property type="entry name" value="Methylated DNA-protein cysteine methyltransferase domain"/>
    <property type="match status" value="1"/>
</dbReference>
<evidence type="ECO:0000256" key="2">
    <source>
        <dbReference type="ARBA" id="ARBA00008711"/>
    </source>
</evidence>
<dbReference type="PANTHER" id="PTHR10815:SF13">
    <property type="entry name" value="METHYLATED-DNA--PROTEIN-CYSTEINE METHYLTRANSFERASE"/>
    <property type="match status" value="1"/>
</dbReference>
<keyword evidence="7" id="KW-0234">DNA repair</keyword>
<dbReference type="EMBL" id="LR134521">
    <property type="protein sequence ID" value="VEJ30788.1"/>
    <property type="molecule type" value="Genomic_DNA"/>
</dbReference>
<evidence type="ECO:0000313" key="11">
    <source>
        <dbReference type="Proteomes" id="UP000270988"/>
    </source>
</evidence>
<evidence type="ECO:0000313" key="10">
    <source>
        <dbReference type="EMBL" id="VEJ30788.1"/>
    </source>
</evidence>
<gene>
    <name evidence="10" type="primary">ada</name>
    <name evidence="10" type="ORF">NCTC10918_02080</name>
</gene>
<sequence>MVLIAATDKGICHMAFADNPDAALTNLRAEYPNAQLHEGEHPFHEQALSIFGGGGERIALHLKGTPFQVQVWRALLNIPQGAVQSYGSVAESIGRPRAARAVGTAVGHNPVAMIIPCHRVIRESGVIGDYRWGRGRKMALLAQELGAA</sequence>
<dbReference type="AlphaFoldDB" id="A0A448UXV6"/>
<dbReference type="SUPFAM" id="SSF46767">
    <property type="entry name" value="Methylated DNA-protein cysteine methyltransferase, C-terminal domain"/>
    <property type="match status" value="1"/>
</dbReference>
<proteinExistence type="inferred from homology"/>
<dbReference type="EC" id="2.1.1.63" evidence="3"/>
<reference evidence="10 11" key="1">
    <citation type="submission" date="2018-12" db="EMBL/GenBank/DDBJ databases">
        <authorList>
            <consortium name="Pathogen Informatics"/>
        </authorList>
    </citation>
    <scope>NUCLEOTIDE SEQUENCE [LARGE SCALE GENOMIC DNA]</scope>
    <source>
        <strain evidence="10 11">NCTC10918</strain>
    </source>
</reference>